<organism evidence="2 3">
    <name type="scientific">Araneus ventricosus</name>
    <name type="common">Orbweaver spider</name>
    <name type="synonym">Epeira ventricosa</name>
    <dbReference type="NCBI Taxonomy" id="182803"/>
    <lineage>
        <taxon>Eukaryota</taxon>
        <taxon>Metazoa</taxon>
        <taxon>Ecdysozoa</taxon>
        <taxon>Arthropoda</taxon>
        <taxon>Chelicerata</taxon>
        <taxon>Arachnida</taxon>
        <taxon>Araneae</taxon>
        <taxon>Araneomorphae</taxon>
        <taxon>Entelegynae</taxon>
        <taxon>Araneoidea</taxon>
        <taxon>Araneidae</taxon>
        <taxon>Araneus</taxon>
    </lineage>
</organism>
<evidence type="ECO:0000313" key="2">
    <source>
        <dbReference type="EMBL" id="GBO08302.1"/>
    </source>
</evidence>
<dbReference type="AlphaFoldDB" id="A0A4Y2U6Q3"/>
<feature type="region of interest" description="Disordered" evidence="1">
    <location>
        <begin position="1"/>
        <end position="24"/>
    </location>
</feature>
<sequence>MSSKRSYRIDAKQSNSESMSVGGTGFKTPNIPQMFIYVEVGGQRRKEQMFNFIVMRFQPFLNTPSNVYWSVVILKELSFSREDSLDKRIEFIGPECSDTDRLLSTHAREQIDQEDALRYQSPDHKGTAAVLHSSQQNWKEGISGLSPHTSEANCLKEDEYEFTHTRTHTHTQTHTRTRTHCRLSRWVNFDFLLTLLTPSCHLS</sequence>
<feature type="compositionally biased region" description="Polar residues" evidence="1">
    <location>
        <begin position="12"/>
        <end position="21"/>
    </location>
</feature>
<reference evidence="2 3" key="1">
    <citation type="journal article" date="2019" name="Sci. Rep.">
        <title>Orb-weaving spider Araneus ventricosus genome elucidates the spidroin gene catalogue.</title>
        <authorList>
            <person name="Kono N."/>
            <person name="Nakamura H."/>
            <person name="Ohtoshi R."/>
            <person name="Moran D.A.P."/>
            <person name="Shinohara A."/>
            <person name="Yoshida Y."/>
            <person name="Fujiwara M."/>
            <person name="Mori M."/>
            <person name="Tomita M."/>
            <person name="Arakawa K."/>
        </authorList>
    </citation>
    <scope>NUCLEOTIDE SEQUENCE [LARGE SCALE GENOMIC DNA]</scope>
</reference>
<dbReference type="Proteomes" id="UP000499080">
    <property type="component" value="Unassembled WGS sequence"/>
</dbReference>
<name>A0A4Y2U6Q3_ARAVE</name>
<dbReference type="EMBL" id="BGPR01034097">
    <property type="protein sequence ID" value="GBO08302.1"/>
    <property type="molecule type" value="Genomic_DNA"/>
</dbReference>
<comment type="caution">
    <text evidence="2">The sequence shown here is derived from an EMBL/GenBank/DDBJ whole genome shotgun (WGS) entry which is preliminary data.</text>
</comment>
<gene>
    <name evidence="2" type="ORF">AVEN_23940_1</name>
</gene>
<accession>A0A4Y2U6Q3</accession>
<proteinExistence type="predicted"/>
<evidence type="ECO:0000313" key="3">
    <source>
        <dbReference type="Proteomes" id="UP000499080"/>
    </source>
</evidence>
<protein>
    <submittedName>
        <fullName evidence="2">Uncharacterized protein</fullName>
    </submittedName>
</protein>
<keyword evidence="3" id="KW-1185">Reference proteome</keyword>
<evidence type="ECO:0000256" key="1">
    <source>
        <dbReference type="SAM" id="MobiDB-lite"/>
    </source>
</evidence>